<name>A0A0A9HS37_ARUDO</name>
<reference evidence="1" key="2">
    <citation type="journal article" date="2015" name="Data Brief">
        <title>Shoot transcriptome of the giant reed, Arundo donax.</title>
        <authorList>
            <person name="Barrero R.A."/>
            <person name="Guerrero F.D."/>
            <person name="Moolhuijzen P."/>
            <person name="Goolsby J.A."/>
            <person name="Tidwell J."/>
            <person name="Bellgard S.E."/>
            <person name="Bellgard M.I."/>
        </authorList>
    </citation>
    <scope>NUCLEOTIDE SEQUENCE</scope>
    <source>
        <tissue evidence="1">Shoot tissue taken approximately 20 cm above the soil surface</tissue>
    </source>
</reference>
<sequence>MFTCFLFSSFFWQLESRMARSLSVLRFLVILRFFPSFSIRVILPHFQSVLMCSCAQIMEN</sequence>
<accession>A0A0A9HS37</accession>
<organism evidence="1">
    <name type="scientific">Arundo donax</name>
    <name type="common">Giant reed</name>
    <name type="synonym">Donax arundinaceus</name>
    <dbReference type="NCBI Taxonomy" id="35708"/>
    <lineage>
        <taxon>Eukaryota</taxon>
        <taxon>Viridiplantae</taxon>
        <taxon>Streptophyta</taxon>
        <taxon>Embryophyta</taxon>
        <taxon>Tracheophyta</taxon>
        <taxon>Spermatophyta</taxon>
        <taxon>Magnoliopsida</taxon>
        <taxon>Liliopsida</taxon>
        <taxon>Poales</taxon>
        <taxon>Poaceae</taxon>
        <taxon>PACMAD clade</taxon>
        <taxon>Arundinoideae</taxon>
        <taxon>Arundineae</taxon>
        <taxon>Arundo</taxon>
    </lineage>
</organism>
<evidence type="ECO:0000313" key="1">
    <source>
        <dbReference type="EMBL" id="JAE39542.1"/>
    </source>
</evidence>
<protein>
    <submittedName>
        <fullName evidence="1">Uncharacterized protein</fullName>
    </submittedName>
</protein>
<dbReference type="EMBL" id="GBRH01158354">
    <property type="protein sequence ID" value="JAE39542.1"/>
    <property type="molecule type" value="Transcribed_RNA"/>
</dbReference>
<dbReference type="AlphaFoldDB" id="A0A0A9HS37"/>
<proteinExistence type="predicted"/>
<reference evidence="1" key="1">
    <citation type="submission" date="2014-09" db="EMBL/GenBank/DDBJ databases">
        <authorList>
            <person name="Magalhaes I.L.F."/>
            <person name="Oliveira U."/>
            <person name="Santos F.R."/>
            <person name="Vidigal T.H.D.A."/>
            <person name="Brescovit A.D."/>
            <person name="Santos A.J."/>
        </authorList>
    </citation>
    <scope>NUCLEOTIDE SEQUENCE</scope>
    <source>
        <tissue evidence="1">Shoot tissue taken approximately 20 cm above the soil surface</tissue>
    </source>
</reference>